<dbReference type="GO" id="GO:0003723">
    <property type="term" value="F:RNA binding"/>
    <property type="evidence" value="ECO:0007669"/>
    <property type="project" value="InterPro"/>
</dbReference>
<protein>
    <submittedName>
        <fullName evidence="4">Piwi a2.1</fullName>
    </submittedName>
</protein>
<name>A0A8G1CXY5_9CILI</name>
<evidence type="ECO:0000259" key="2">
    <source>
        <dbReference type="PROSITE" id="PS50821"/>
    </source>
</evidence>
<dbReference type="CDD" id="cd04658">
    <property type="entry name" value="Piwi_piwi-like_Euk"/>
    <property type="match status" value="1"/>
</dbReference>
<dbReference type="InterPro" id="IPR012337">
    <property type="entry name" value="RNaseH-like_sf"/>
</dbReference>
<dbReference type="Gene3D" id="3.30.420.10">
    <property type="entry name" value="Ribonuclease H-like superfamily/Ribonuclease H"/>
    <property type="match status" value="1"/>
</dbReference>
<proteinExistence type="inferred from homology"/>
<dbReference type="Gene3D" id="2.170.260.10">
    <property type="entry name" value="paz domain"/>
    <property type="match status" value="1"/>
</dbReference>
<dbReference type="InterPro" id="IPR036085">
    <property type="entry name" value="PAZ_dom_sf"/>
</dbReference>
<evidence type="ECO:0000256" key="1">
    <source>
        <dbReference type="RuleBase" id="RU361178"/>
    </source>
</evidence>
<gene>
    <name evidence="4" type="primary">piwiA2.1</name>
</gene>
<dbReference type="EMBL" id="MW715711">
    <property type="protein sequence ID" value="QZA51937.1"/>
    <property type="molecule type" value="Genomic_DNA"/>
</dbReference>
<feature type="domain" description="Piwi" evidence="3">
    <location>
        <begin position="388"/>
        <end position="697"/>
    </location>
</feature>
<dbReference type="Pfam" id="PF02170">
    <property type="entry name" value="PAZ"/>
    <property type="match status" value="1"/>
</dbReference>
<evidence type="ECO:0000313" key="4">
    <source>
        <dbReference type="EMBL" id="QZA51937.1"/>
    </source>
</evidence>
<dbReference type="PROSITE" id="PS50821">
    <property type="entry name" value="PAZ"/>
    <property type="match status" value="1"/>
</dbReference>
<feature type="domain" description="PAZ" evidence="2">
    <location>
        <begin position="125"/>
        <end position="224"/>
    </location>
</feature>
<comment type="similarity">
    <text evidence="1">Belongs to the argonaute family.</text>
</comment>
<dbReference type="SUPFAM" id="SSF53098">
    <property type="entry name" value="Ribonuclease H-like"/>
    <property type="match status" value="1"/>
</dbReference>
<dbReference type="SMART" id="SM00950">
    <property type="entry name" value="Piwi"/>
    <property type="match status" value="1"/>
</dbReference>
<dbReference type="PANTHER" id="PTHR22891">
    <property type="entry name" value="EUKARYOTIC TRANSLATION INITIATION FACTOR 2C"/>
    <property type="match status" value="1"/>
</dbReference>
<dbReference type="Pfam" id="PF02171">
    <property type="entry name" value="Piwi"/>
    <property type="match status" value="1"/>
</dbReference>
<dbReference type="InterPro" id="IPR003100">
    <property type="entry name" value="PAZ_dom"/>
</dbReference>
<dbReference type="CDD" id="cd02845">
    <property type="entry name" value="PAZ_piwi_like"/>
    <property type="match status" value="1"/>
</dbReference>
<sequence length="720" mass="82431">MKDLLKVFLTQNYSIYSPTRIYRTLLGVIVIDGDTYSIYIDEKAVVKPGDAEYTGLIGRIFKMRLRQQKFIEISRKYFDPKNLTKFDQQGLQILSGVMCNLVSLEEVGKYYINIDSAFKVLRQSTFVEDLRNAKGNYQQFEGLVVMTVYNYKFYRLINVDTTKTPKSEFLMQDGKNLSFIDYYQSKYNLKIKDVNQPLLSCQEKSRYGVQKVIYLVPEICVATGLTDKMRANFQTMKQLSTITKPKGQERVTMANKFIQGFQQSEDLLKLWNIQLDQQCLKVDSSKINAGSLLMGNQSIPIETANLDRDTQTQMFKTSLLENWCLLSHANDNQLVNEFQNSLRESIDYCKFPCKPPKQMTVNSQKIQDWINCCQQIANNFMGSEKVQLILLVLQGPKKNSPIYSDLKRFLVNLCPIPSQVVMNSTIVTAIGGHTTLSLQKLCIKLLNQINAKLGGTPWAISDMPLTDSPTMICGMDVYHQTMRGKNSVLSFVSTEDKYFSTYHTQTQLMDVGNEFGFNLCPILLRSIQSFAGEKKTQFPERIIIYRDGVSNSQAKVVIESEINQFRQAIDLAKKEFNIDKDIKLILISVNKKVGAKFYAGERNLDNPPQGTLIDTQICQNNKDFYLISQKATAGTVQPTHYHVLVNDITEDPHIFKKLQVLSYKLCYLYFNFTGAIKIPAPIQYAHVCSNFIGDRYDPKDPKSLIKSNDQLNKRRSLFFI</sequence>
<evidence type="ECO:0000259" key="3">
    <source>
        <dbReference type="PROSITE" id="PS50822"/>
    </source>
</evidence>
<organism evidence="4">
    <name type="scientific">Paramecium bursaria</name>
    <dbReference type="NCBI Taxonomy" id="74790"/>
    <lineage>
        <taxon>Eukaryota</taxon>
        <taxon>Sar</taxon>
        <taxon>Alveolata</taxon>
        <taxon>Ciliophora</taxon>
        <taxon>Intramacronucleata</taxon>
        <taxon>Oligohymenophorea</taxon>
        <taxon>Peniculida</taxon>
        <taxon>Parameciidae</taxon>
        <taxon>Paramecium</taxon>
    </lineage>
</organism>
<dbReference type="InterPro" id="IPR036397">
    <property type="entry name" value="RNaseH_sf"/>
</dbReference>
<dbReference type="Gene3D" id="3.40.50.2300">
    <property type="match status" value="1"/>
</dbReference>
<dbReference type="SMART" id="SM00949">
    <property type="entry name" value="PAZ"/>
    <property type="match status" value="1"/>
</dbReference>
<dbReference type="InterPro" id="IPR003165">
    <property type="entry name" value="Piwi"/>
</dbReference>
<reference evidence="4" key="1">
    <citation type="journal article" name="Roy. Soc. Open Sci.">
        <title>Characterization of the RNA-interference pathway as a tool for reverse genetic analysis in the nascent phototrophic endosymbiosis, Paramecium bursaria.</title>
        <authorList>
            <person name="Jenkins B.H."/>
            <person name="Maguire F."/>
            <person name="Leonard G."/>
            <person name="Eaton J.D."/>
            <person name="West S."/>
            <person name="Housden B.E."/>
            <person name="Milner D.S."/>
            <person name="Richards T.A."/>
        </authorList>
    </citation>
    <scope>NUCLEOTIDE SEQUENCE</scope>
    <source>
        <strain evidence="4">186b</strain>
    </source>
</reference>
<dbReference type="SUPFAM" id="SSF101690">
    <property type="entry name" value="PAZ domain"/>
    <property type="match status" value="1"/>
</dbReference>
<dbReference type="PROSITE" id="PS50822">
    <property type="entry name" value="PIWI"/>
    <property type="match status" value="1"/>
</dbReference>
<accession>A0A8G1CXY5</accession>
<dbReference type="AlphaFoldDB" id="A0A8G1CXY5"/>